<dbReference type="InterPro" id="IPR029058">
    <property type="entry name" value="AB_hydrolase_fold"/>
</dbReference>
<dbReference type="PRINTS" id="PR00412">
    <property type="entry name" value="EPOXHYDRLASE"/>
</dbReference>
<gene>
    <name evidence="2" type="ORF">ACFO0N_00905</name>
</gene>
<accession>A0ABD5P6P4</accession>
<name>A0ABD5P6P4_9EURY</name>
<evidence type="ECO:0000313" key="3">
    <source>
        <dbReference type="Proteomes" id="UP001595921"/>
    </source>
</evidence>
<protein>
    <submittedName>
        <fullName evidence="2">Alpha/beta fold hydrolase</fullName>
    </submittedName>
</protein>
<dbReference type="RefSeq" id="WP_267624856.1">
    <property type="nucleotide sequence ID" value="NZ_JAODIW010000010.1"/>
</dbReference>
<organism evidence="2 3">
    <name type="scientific">Halobium salinum</name>
    <dbReference type="NCBI Taxonomy" id="1364940"/>
    <lineage>
        <taxon>Archaea</taxon>
        <taxon>Methanobacteriati</taxon>
        <taxon>Methanobacteriota</taxon>
        <taxon>Stenosarchaea group</taxon>
        <taxon>Halobacteria</taxon>
        <taxon>Halobacteriales</taxon>
        <taxon>Haloferacaceae</taxon>
        <taxon>Halobium</taxon>
    </lineage>
</organism>
<dbReference type="PANTHER" id="PTHR43194:SF2">
    <property type="entry name" value="PEROXISOMAL MEMBRANE PROTEIN LPX1"/>
    <property type="match status" value="1"/>
</dbReference>
<dbReference type="Gene3D" id="3.40.50.1820">
    <property type="entry name" value="alpha/beta hydrolase"/>
    <property type="match status" value="1"/>
</dbReference>
<keyword evidence="2" id="KW-0378">Hydrolase</keyword>
<dbReference type="InterPro" id="IPR000639">
    <property type="entry name" value="Epox_hydrolase-like"/>
</dbReference>
<dbReference type="PANTHER" id="PTHR43194">
    <property type="entry name" value="HYDROLASE ALPHA/BETA FOLD FAMILY"/>
    <property type="match status" value="1"/>
</dbReference>
<dbReference type="InterPro" id="IPR000073">
    <property type="entry name" value="AB_hydrolase_1"/>
</dbReference>
<feature type="domain" description="AB hydrolase-1" evidence="1">
    <location>
        <begin position="32"/>
        <end position="266"/>
    </location>
</feature>
<dbReference type="InterPro" id="IPR050228">
    <property type="entry name" value="Carboxylesterase_BioH"/>
</dbReference>
<evidence type="ECO:0000313" key="2">
    <source>
        <dbReference type="EMBL" id="MFC4356503.1"/>
    </source>
</evidence>
<evidence type="ECO:0000259" key="1">
    <source>
        <dbReference type="Pfam" id="PF00561"/>
    </source>
</evidence>
<dbReference type="Pfam" id="PF00561">
    <property type="entry name" value="Abhydrolase_1"/>
    <property type="match status" value="1"/>
</dbReference>
<proteinExistence type="predicted"/>
<dbReference type="AlphaFoldDB" id="A0ABD5P6P4"/>
<keyword evidence="3" id="KW-1185">Reference proteome</keyword>
<reference evidence="2 3" key="1">
    <citation type="journal article" date="2019" name="Int. J. Syst. Evol. Microbiol.">
        <title>The Global Catalogue of Microorganisms (GCM) 10K type strain sequencing project: providing services to taxonomists for standard genome sequencing and annotation.</title>
        <authorList>
            <consortium name="The Broad Institute Genomics Platform"/>
            <consortium name="The Broad Institute Genome Sequencing Center for Infectious Disease"/>
            <person name="Wu L."/>
            <person name="Ma J."/>
        </authorList>
    </citation>
    <scope>NUCLEOTIDE SEQUENCE [LARGE SCALE GENOMIC DNA]</scope>
    <source>
        <strain evidence="2 3">CGMCC 1.12553</strain>
    </source>
</reference>
<dbReference type="SUPFAM" id="SSF53474">
    <property type="entry name" value="alpha/beta-Hydrolases"/>
    <property type="match status" value="1"/>
</dbReference>
<sequence length="288" mass="30477">MQPSSHPTFEVGVHSVDGTELHYRVAGDPDDPALVFLHAGIADSRMWDGFAGRFADRFRVVTYDLRGFGRSRHARGTFSHVGDLGTLLDALGAESASLVGASMGGAVAVDFALSHPERVDSLSLLAPAVGGYDFEDEATLDGWAEAEEAFEAGDYDAAARIEMDVWLAGPDRALDGVGPDLVVRVREMLLRSYELDAAGGEEVDGVDGGAPAVDRLGDLDVPTLVVVGEGDTSDMRRIARLVERDVPDARLHTVAGVAHLPSVERPETVAGVVSSFLDGVRQAVEGGR</sequence>
<dbReference type="PRINTS" id="PR00111">
    <property type="entry name" value="ABHYDROLASE"/>
</dbReference>
<dbReference type="GO" id="GO:0016787">
    <property type="term" value="F:hydrolase activity"/>
    <property type="evidence" value="ECO:0007669"/>
    <property type="project" value="UniProtKB-KW"/>
</dbReference>
<dbReference type="Proteomes" id="UP001595921">
    <property type="component" value="Unassembled WGS sequence"/>
</dbReference>
<dbReference type="EMBL" id="JBHSDS010000001">
    <property type="protein sequence ID" value="MFC4356503.1"/>
    <property type="molecule type" value="Genomic_DNA"/>
</dbReference>
<comment type="caution">
    <text evidence="2">The sequence shown here is derived from an EMBL/GenBank/DDBJ whole genome shotgun (WGS) entry which is preliminary data.</text>
</comment>